<dbReference type="OrthoDB" id="3659813at2"/>
<dbReference type="AlphaFoldDB" id="A0A426K5L2"/>
<keyword evidence="3 6" id="KW-0285">Flavoprotein</keyword>
<dbReference type="PROSITE" id="PS00623">
    <property type="entry name" value="GMC_OXRED_1"/>
    <property type="match status" value="1"/>
</dbReference>
<dbReference type="Gene3D" id="3.30.560.10">
    <property type="entry name" value="Glucose Oxidase, domain 3"/>
    <property type="match status" value="1"/>
</dbReference>
<keyword evidence="10" id="KW-1185">Reference proteome</keyword>
<dbReference type="SUPFAM" id="SSF51905">
    <property type="entry name" value="FAD/NAD(P)-binding domain"/>
    <property type="match status" value="1"/>
</dbReference>
<evidence type="ECO:0000256" key="5">
    <source>
        <dbReference type="PIRSR" id="PIRSR000137-2"/>
    </source>
</evidence>
<evidence type="ECO:0000313" key="10">
    <source>
        <dbReference type="Proteomes" id="UP000274515"/>
    </source>
</evidence>
<dbReference type="InterPro" id="IPR012132">
    <property type="entry name" value="GMC_OxRdtase"/>
</dbReference>
<dbReference type="EMBL" id="RSAA01000001">
    <property type="protein sequence ID" value="RRO20691.1"/>
    <property type="molecule type" value="Genomic_DNA"/>
</dbReference>
<evidence type="ECO:0000256" key="6">
    <source>
        <dbReference type="RuleBase" id="RU003968"/>
    </source>
</evidence>
<organism evidence="9 10">
    <name type="scientific">Saccharopolyspora rhizosphaerae</name>
    <dbReference type="NCBI Taxonomy" id="2492662"/>
    <lineage>
        <taxon>Bacteria</taxon>
        <taxon>Bacillati</taxon>
        <taxon>Actinomycetota</taxon>
        <taxon>Actinomycetes</taxon>
        <taxon>Pseudonocardiales</taxon>
        <taxon>Pseudonocardiaceae</taxon>
        <taxon>Saccharopolyspora</taxon>
    </lineage>
</organism>
<dbReference type="PRINTS" id="PR00411">
    <property type="entry name" value="PNDRDTASEI"/>
</dbReference>
<evidence type="ECO:0000256" key="4">
    <source>
        <dbReference type="ARBA" id="ARBA00022827"/>
    </source>
</evidence>
<dbReference type="PIRSF" id="PIRSF000137">
    <property type="entry name" value="Alcohol_oxidase"/>
    <property type="match status" value="1"/>
</dbReference>
<dbReference type="GO" id="GO:0050660">
    <property type="term" value="F:flavin adenine dinucleotide binding"/>
    <property type="evidence" value="ECO:0007669"/>
    <property type="project" value="InterPro"/>
</dbReference>
<keyword evidence="4 5" id="KW-0274">FAD</keyword>
<feature type="binding site" evidence="5">
    <location>
        <begin position="91"/>
        <end position="94"/>
    </location>
    <ligand>
        <name>FAD</name>
        <dbReference type="ChEBI" id="CHEBI:57692"/>
    </ligand>
</feature>
<evidence type="ECO:0000256" key="3">
    <source>
        <dbReference type="ARBA" id="ARBA00022630"/>
    </source>
</evidence>
<dbReference type="InterPro" id="IPR007867">
    <property type="entry name" value="GMC_OxRtase_C"/>
</dbReference>
<comment type="cofactor">
    <cofactor evidence="1 5">
        <name>FAD</name>
        <dbReference type="ChEBI" id="CHEBI:57692"/>
    </cofactor>
</comment>
<protein>
    <submittedName>
        <fullName evidence="9">GMC oxidoreductase</fullName>
    </submittedName>
</protein>
<comment type="caution">
    <text evidence="9">The sequence shown here is derived from an EMBL/GenBank/DDBJ whole genome shotgun (WGS) entry which is preliminary data.</text>
</comment>
<gene>
    <name evidence="9" type="ORF">EIL87_02185</name>
</gene>
<accession>A0A426K5L2</accession>
<dbReference type="InterPro" id="IPR000172">
    <property type="entry name" value="GMC_OxRdtase_N"/>
</dbReference>
<feature type="domain" description="Glucose-methanol-choline oxidoreductase N-terminal" evidence="7">
    <location>
        <begin position="81"/>
        <end position="104"/>
    </location>
</feature>
<comment type="similarity">
    <text evidence="2 6">Belongs to the GMC oxidoreductase family.</text>
</comment>
<reference evidence="9 10" key="1">
    <citation type="submission" date="2018-11" db="EMBL/GenBank/DDBJ databases">
        <title>Saccharopolyspora rhizosphaerae sp. nov., an actinomycete isolated from rhizosphere soil in Thailand.</title>
        <authorList>
            <person name="Intra B."/>
            <person name="Euanorasetr J."/>
            <person name="Take A."/>
            <person name="Inahashi Y."/>
            <person name="Mori M."/>
            <person name="Panbangred W."/>
            <person name="Matsumoto A."/>
        </authorList>
    </citation>
    <scope>NUCLEOTIDE SEQUENCE [LARGE SCALE GENOMIC DNA]</scope>
    <source>
        <strain evidence="9 10">H219</strain>
    </source>
</reference>
<dbReference type="Pfam" id="PF05199">
    <property type="entry name" value="GMC_oxred_C"/>
    <property type="match status" value="1"/>
</dbReference>
<evidence type="ECO:0000259" key="8">
    <source>
        <dbReference type="PROSITE" id="PS00624"/>
    </source>
</evidence>
<dbReference type="Gene3D" id="3.50.50.60">
    <property type="entry name" value="FAD/NAD(P)-binding domain"/>
    <property type="match status" value="1"/>
</dbReference>
<dbReference type="RefSeq" id="WP_125088396.1">
    <property type="nucleotide sequence ID" value="NZ_RSAA01000001.1"/>
</dbReference>
<dbReference type="GO" id="GO:0016614">
    <property type="term" value="F:oxidoreductase activity, acting on CH-OH group of donors"/>
    <property type="evidence" value="ECO:0007669"/>
    <property type="project" value="InterPro"/>
</dbReference>
<sequence>MRGDVDIILVGAGSAGCVLANRLSADPALSVLLLEAGPRDRNPLLHVPKGFGKLIGNPRFAWHFPTDPIGSTRRTEKWVRGRVLGGSSSINGMVYNRGHRADYDELERLGNPGWGWDEVLPVFRALEDHSLGRGPGRGAGGPLSVSVASPGEPLCEDMIAAGSEAGLSAVDDLNDSDAERIGYSPMTIRHGRRVSAARAFLHPARDRPNLRVLTGVTVDSLLFDGDRAVGVRGRFRGSTVDFRCVREVVLCAGSIGSPALLQRSGIGPREVLRPLGVDTRVDAPNVGARMREHRCVPLQFRLREDRGYNRRLNSSAAQVRTALRYLRTRSGPLAGPAFDVVGFLKSDPRLARPDAQVLLAPLSLKPHGAGEEAQVEDEPGVQAIGYVLRPDSEGRLAITSSDPDDDLTVDPGFLTTGHDREITAATLRRMRELFAQEPIARHLVGETLPGTDVDDVDEIADVALNRGHCGYHAIGTCAMGPNSDDVVDPSLRVRGVERLRVVDSSAFPTMVSGNLNAPVMAFAWRAADVLLDGQSS</sequence>
<evidence type="ECO:0000259" key="7">
    <source>
        <dbReference type="PROSITE" id="PS00623"/>
    </source>
</evidence>
<dbReference type="InterPro" id="IPR036188">
    <property type="entry name" value="FAD/NAD-bd_sf"/>
</dbReference>
<dbReference type="SUPFAM" id="SSF54373">
    <property type="entry name" value="FAD-linked reductases, C-terminal domain"/>
    <property type="match status" value="1"/>
</dbReference>
<dbReference type="Proteomes" id="UP000274515">
    <property type="component" value="Unassembled WGS sequence"/>
</dbReference>
<dbReference type="PANTHER" id="PTHR11552">
    <property type="entry name" value="GLUCOSE-METHANOL-CHOLINE GMC OXIDOREDUCTASE"/>
    <property type="match status" value="1"/>
</dbReference>
<evidence type="ECO:0000313" key="9">
    <source>
        <dbReference type="EMBL" id="RRO20691.1"/>
    </source>
</evidence>
<dbReference type="PROSITE" id="PS51257">
    <property type="entry name" value="PROKAR_LIPOPROTEIN"/>
    <property type="match status" value="1"/>
</dbReference>
<dbReference type="PROSITE" id="PS00624">
    <property type="entry name" value="GMC_OXRED_2"/>
    <property type="match status" value="1"/>
</dbReference>
<feature type="domain" description="Glucose-methanol-choline oxidoreductase N-terminal" evidence="8">
    <location>
        <begin position="253"/>
        <end position="267"/>
    </location>
</feature>
<name>A0A426K5L2_9PSEU</name>
<evidence type="ECO:0000256" key="1">
    <source>
        <dbReference type="ARBA" id="ARBA00001974"/>
    </source>
</evidence>
<feature type="binding site" evidence="5">
    <location>
        <position position="218"/>
    </location>
    <ligand>
        <name>FAD</name>
        <dbReference type="ChEBI" id="CHEBI:57692"/>
    </ligand>
</feature>
<evidence type="ECO:0000256" key="2">
    <source>
        <dbReference type="ARBA" id="ARBA00010790"/>
    </source>
</evidence>
<dbReference type="PANTHER" id="PTHR11552:SF147">
    <property type="entry name" value="CHOLINE DEHYDROGENASE, MITOCHONDRIAL"/>
    <property type="match status" value="1"/>
</dbReference>
<dbReference type="Pfam" id="PF00732">
    <property type="entry name" value="GMC_oxred_N"/>
    <property type="match status" value="1"/>
</dbReference>
<feature type="binding site" evidence="5">
    <location>
        <position position="83"/>
    </location>
    <ligand>
        <name>FAD</name>
        <dbReference type="ChEBI" id="CHEBI:57692"/>
    </ligand>
</feature>
<proteinExistence type="inferred from homology"/>